<keyword evidence="2" id="KW-1185">Reference proteome</keyword>
<reference evidence="1 2" key="1">
    <citation type="journal article" date="2020" name="ISME J.">
        <title>Uncovering the hidden diversity of litter-decomposition mechanisms in mushroom-forming fungi.</title>
        <authorList>
            <person name="Floudas D."/>
            <person name="Bentzer J."/>
            <person name="Ahren D."/>
            <person name="Johansson T."/>
            <person name="Persson P."/>
            <person name="Tunlid A."/>
        </authorList>
    </citation>
    <scope>NUCLEOTIDE SEQUENCE [LARGE SCALE GENOMIC DNA]</scope>
    <source>
        <strain evidence="1 2">CBS 661.87</strain>
    </source>
</reference>
<proteinExistence type="predicted"/>
<protein>
    <submittedName>
        <fullName evidence="1">Uncharacterized protein</fullName>
    </submittedName>
</protein>
<evidence type="ECO:0000313" key="2">
    <source>
        <dbReference type="Proteomes" id="UP000565441"/>
    </source>
</evidence>
<dbReference type="OrthoDB" id="3187773at2759"/>
<evidence type="ECO:0000313" key="1">
    <source>
        <dbReference type="EMBL" id="KAF5386119.1"/>
    </source>
</evidence>
<organism evidence="1 2">
    <name type="scientific">Tricholomella constricta</name>
    <dbReference type="NCBI Taxonomy" id="117010"/>
    <lineage>
        <taxon>Eukaryota</taxon>
        <taxon>Fungi</taxon>
        <taxon>Dikarya</taxon>
        <taxon>Basidiomycota</taxon>
        <taxon>Agaricomycotina</taxon>
        <taxon>Agaricomycetes</taxon>
        <taxon>Agaricomycetidae</taxon>
        <taxon>Agaricales</taxon>
        <taxon>Tricholomatineae</taxon>
        <taxon>Lyophyllaceae</taxon>
        <taxon>Tricholomella</taxon>
    </lineage>
</organism>
<sequence>MLNGLTPTPILQTAAPLPVHGEDLEADQGMTSLGDVKLARKPAPKYPKSLNLLSPFLQQPRLPEYIRRFLYDQLNPNSMIFGMDVELDDCPTVSNILRVDVFHSAISTFYAPSDLSGIGGMHRERIRATPSWKNGPGRFDCVFIETGGDDDLEGFQGLHVARVLVFFSFMYDGITYPCALVQWFTTYGGSPCNKTGMWRVRPDLDALGRRVTSVIHIDSILRAAHLIGCCGDYMLPWQFSYTDTLHSFQSYYVNKYADHHAHEIAF</sequence>
<accession>A0A8H5HN18</accession>
<dbReference type="Proteomes" id="UP000565441">
    <property type="component" value="Unassembled WGS sequence"/>
</dbReference>
<comment type="caution">
    <text evidence="1">The sequence shown here is derived from an EMBL/GenBank/DDBJ whole genome shotgun (WGS) entry which is preliminary data.</text>
</comment>
<name>A0A8H5HN18_9AGAR</name>
<dbReference type="AlphaFoldDB" id="A0A8H5HN18"/>
<dbReference type="EMBL" id="JAACJP010000003">
    <property type="protein sequence ID" value="KAF5386119.1"/>
    <property type="molecule type" value="Genomic_DNA"/>
</dbReference>
<gene>
    <name evidence="1" type="ORF">D9615_002170</name>
</gene>